<dbReference type="GO" id="GO:0006777">
    <property type="term" value="P:Mo-molybdopterin cofactor biosynthetic process"/>
    <property type="evidence" value="ECO:0007669"/>
    <property type="project" value="InterPro"/>
</dbReference>
<proteinExistence type="inferred from homology"/>
<dbReference type="PANTHER" id="PTHR33359">
    <property type="entry name" value="MOLYBDOPTERIN SYNTHASE SULFUR CARRIER SUBUNIT"/>
    <property type="match status" value="1"/>
</dbReference>
<dbReference type="RefSeq" id="WP_115752182.1">
    <property type="nucleotide sequence ID" value="NZ_LARY01000001.1"/>
</dbReference>
<evidence type="ECO:0000256" key="2">
    <source>
        <dbReference type="ARBA" id="ARBA00024200"/>
    </source>
</evidence>
<evidence type="ECO:0000256" key="3">
    <source>
        <dbReference type="ARBA" id="ARBA00024247"/>
    </source>
</evidence>
<evidence type="ECO:0000256" key="1">
    <source>
        <dbReference type="ARBA" id="ARBA00022741"/>
    </source>
</evidence>
<dbReference type="InterPro" id="IPR012675">
    <property type="entry name" value="Beta-grasp_dom_sf"/>
</dbReference>
<keyword evidence="1" id="KW-0547">Nucleotide-binding</keyword>
<dbReference type="PANTHER" id="PTHR33359:SF1">
    <property type="entry name" value="MOLYBDOPTERIN SYNTHASE SULFUR CARRIER SUBUNIT"/>
    <property type="match status" value="1"/>
</dbReference>
<evidence type="ECO:0000313" key="5">
    <source>
        <dbReference type="Proteomes" id="UP000257055"/>
    </source>
</evidence>
<dbReference type="InterPro" id="IPR016155">
    <property type="entry name" value="Mopterin_synth/thiamin_S_b"/>
</dbReference>
<evidence type="ECO:0000313" key="4">
    <source>
        <dbReference type="EMBL" id="RDX02498.1"/>
    </source>
</evidence>
<sequence>MKIKFFAHLALKTGEEREINPASCTYVGELRDLISSEFPEIALDLPNCMLAVNMEFKQDEDRLPETIEEIAVIPPVSGG</sequence>
<organism evidence="4 5">
    <name type="scientific">Listeria kieliensis</name>
    <dbReference type="NCBI Taxonomy" id="1621700"/>
    <lineage>
        <taxon>Bacteria</taxon>
        <taxon>Bacillati</taxon>
        <taxon>Bacillota</taxon>
        <taxon>Bacilli</taxon>
        <taxon>Bacillales</taxon>
        <taxon>Listeriaceae</taxon>
        <taxon>Listeria</taxon>
    </lineage>
</organism>
<accession>A0A3D8TU10</accession>
<comment type="similarity">
    <text evidence="2">Belongs to the MoaD family.</text>
</comment>
<dbReference type="SUPFAM" id="SSF54285">
    <property type="entry name" value="MoaD/ThiS"/>
    <property type="match status" value="1"/>
</dbReference>
<reference evidence="5" key="1">
    <citation type="submission" date="2015-04" db="EMBL/GenBank/DDBJ databases">
        <authorList>
            <person name="Schardt J."/>
            <person name="Mueller-Herbst S."/>
            <person name="Scherer S."/>
            <person name="Huptas C."/>
        </authorList>
    </citation>
    <scope>NUCLEOTIDE SEQUENCE [LARGE SCALE GENOMIC DNA]</scope>
    <source>
        <strain evidence="5">Kiel-L1</strain>
    </source>
</reference>
<dbReference type="InterPro" id="IPR044672">
    <property type="entry name" value="MOCS2A"/>
</dbReference>
<dbReference type="GO" id="GO:0000166">
    <property type="term" value="F:nucleotide binding"/>
    <property type="evidence" value="ECO:0007669"/>
    <property type="project" value="UniProtKB-KW"/>
</dbReference>
<dbReference type="InterPro" id="IPR003749">
    <property type="entry name" value="ThiS/MoaD-like"/>
</dbReference>
<comment type="caution">
    <text evidence="4">The sequence shown here is derived from an EMBL/GenBank/DDBJ whole genome shotgun (WGS) entry which is preliminary data.</text>
</comment>
<dbReference type="AlphaFoldDB" id="A0A3D8TU10"/>
<dbReference type="Pfam" id="PF02597">
    <property type="entry name" value="ThiS"/>
    <property type="match status" value="1"/>
</dbReference>
<gene>
    <name evidence="4" type="ORF">UR08_03005</name>
</gene>
<dbReference type="Gene3D" id="3.10.20.30">
    <property type="match status" value="1"/>
</dbReference>
<protein>
    <recommendedName>
        <fullName evidence="3">Molybdopterin synthase sulfur carrier subunit</fullName>
    </recommendedName>
</protein>
<keyword evidence="5" id="KW-1185">Reference proteome</keyword>
<dbReference type="EMBL" id="LARY01000001">
    <property type="protein sequence ID" value="RDX02498.1"/>
    <property type="molecule type" value="Genomic_DNA"/>
</dbReference>
<name>A0A3D8TU10_9LIST</name>
<dbReference type="Proteomes" id="UP000257055">
    <property type="component" value="Unassembled WGS sequence"/>
</dbReference>
<dbReference type="CDD" id="cd00754">
    <property type="entry name" value="Ubl_MoaD"/>
    <property type="match status" value="1"/>
</dbReference>
<dbReference type="GO" id="GO:1990133">
    <property type="term" value="C:molybdopterin adenylyltransferase complex"/>
    <property type="evidence" value="ECO:0007669"/>
    <property type="project" value="TreeGrafter"/>
</dbReference>